<dbReference type="PANTHER" id="PTHR43616:SF5">
    <property type="entry name" value="GLYCEROL DEHYDROGENASE 1"/>
    <property type="match status" value="1"/>
</dbReference>
<evidence type="ECO:0000256" key="7">
    <source>
        <dbReference type="ARBA" id="ARBA00023098"/>
    </source>
</evidence>
<dbReference type="EMBL" id="CP012502">
    <property type="protein sequence ID" value="AOM84318.1"/>
    <property type="molecule type" value="Genomic_DNA"/>
</dbReference>
<sequence>MDLSLVDWYNKALSNCTCGHHHHPLSMEELTIKSGATDELRSYLLRKKWMKVHVVYDRNTRTAAGDQVVDQLTVDNIHIGISEIEEDENQDVIADEAAIMQVLTEVDHETDVLMAVGAGTLHDITRYAAYTLGKPFISIPTAPSVDGFNSMGAPIVLKKKKKTFQTQTPIALFADVDVLKEAPTDMTAAGFGDVLGKYTALADWHFGAITANEPFCDQAAEMTLEALNQAIQSAKDIRAGSAKGMENLFEALLKSGMAMSLFGHSHPASGGEHHLSHYWEMGFLAEGRKQLLHGEKIGVSTGLIADIYHEHVEKKVALDPLLTDAQKERIALIFKDLPTGDDINTLLGQVGGKTTLAELGVEEVLYQESIHNAHTLRKRNTMLRYLNERE</sequence>
<dbReference type="Gene3D" id="3.40.50.1970">
    <property type="match status" value="1"/>
</dbReference>
<dbReference type="KEGG" id="bbev:BBEV_2998"/>
<dbReference type="STRING" id="632773.BBEV_2998"/>
<dbReference type="InterPro" id="IPR016205">
    <property type="entry name" value="Glycerol_DH"/>
</dbReference>
<keyword evidence="7" id="KW-0443">Lipid metabolism</keyword>
<dbReference type="GO" id="GO:0050492">
    <property type="term" value="F:glycerol-1-phosphate dehydrogenase [NAD(P)+] activity"/>
    <property type="evidence" value="ECO:0007669"/>
    <property type="project" value="UniProtKB-EC"/>
</dbReference>
<keyword evidence="6" id="KW-0520">NAD</keyword>
<dbReference type="PANTHER" id="PTHR43616">
    <property type="entry name" value="GLYCEROL DEHYDROGENASE"/>
    <property type="match status" value="1"/>
</dbReference>
<gene>
    <name evidence="10" type="primary">egsA-2</name>
    <name evidence="10" type="ORF">BBEV_2998</name>
</gene>
<dbReference type="GO" id="GO:0008654">
    <property type="term" value="P:phospholipid biosynthetic process"/>
    <property type="evidence" value="ECO:0007669"/>
    <property type="project" value="UniProtKB-KW"/>
</dbReference>
<dbReference type="SUPFAM" id="SSF56796">
    <property type="entry name" value="Dehydroquinate synthase-like"/>
    <property type="match status" value="1"/>
</dbReference>
<evidence type="ECO:0000313" key="11">
    <source>
        <dbReference type="Proteomes" id="UP000094463"/>
    </source>
</evidence>
<dbReference type="CDD" id="cd08175">
    <property type="entry name" value="G1PDH"/>
    <property type="match status" value="1"/>
</dbReference>
<dbReference type="PATRIC" id="fig|632773.3.peg.3134"/>
<name>A0A1D7QZ86_9BACI</name>
<evidence type="ECO:0000256" key="9">
    <source>
        <dbReference type="ARBA" id="ARBA00023264"/>
    </source>
</evidence>
<dbReference type="GO" id="GO:0046872">
    <property type="term" value="F:metal ion binding"/>
    <property type="evidence" value="ECO:0007669"/>
    <property type="project" value="UniProtKB-KW"/>
</dbReference>
<evidence type="ECO:0000256" key="6">
    <source>
        <dbReference type="ARBA" id="ARBA00023027"/>
    </source>
</evidence>
<dbReference type="InterPro" id="IPR032837">
    <property type="entry name" value="G1PDH"/>
</dbReference>
<keyword evidence="2" id="KW-0444">Lipid biosynthesis</keyword>
<dbReference type="AlphaFoldDB" id="A0A1D7QZ86"/>
<dbReference type="Gene3D" id="1.20.1090.10">
    <property type="entry name" value="Dehydroquinate synthase-like - alpha domain"/>
    <property type="match status" value="1"/>
</dbReference>
<organism evidence="10 11">
    <name type="scientific">Salisediminibacterium beveridgei</name>
    <dbReference type="NCBI Taxonomy" id="632773"/>
    <lineage>
        <taxon>Bacteria</taxon>
        <taxon>Bacillati</taxon>
        <taxon>Bacillota</taxon>
        <taxon>Bacilli</taxon>
        <taxon>Bacillales</taxon>
        <taxon>Bacillaceae</taxon>
        <taxon>Salisediminibacterium</taxon>
    </lineage>
</organism>
<keyword evidence="8" id="KW-0594">Phospholipid biosynthesis</keyword>
<evidence type="ECO:0000256" key="8">
    <source>
        <dbReference type="ARBA" id="ARBA00023209"/>
    </source>
</evidence>
<keyword evidence="1" id="KW-0963">Cytoplasm</keyword>
<evidence type="ECO:0000256" key="2">
    <source>
        <dbReference type="ARBA" id="ARBA00022516"/>
    </source>
</evidence>
<keyword evidence="11" id="KW-1185">Reference proteome</keyword>
<keyword evidence="9" id="KW-1208">Phospholipid metabolism</keyword>
<dbReference type="OrthoDB" id="9763580at2"/>
<dbReference type="Proteomes" id="UP000094463">
    <property type="component" value="Chromosome"/>
</dbReference>
<dbReference type="EC" id="1.1.1.261" evidence="10"/>
<reference evidence="10 11" key="1">
    <citation type="submission" date="2015-08" db="EMBL/GenBank/DDBJ databases">
        <title>The complete genome sequence of Bacillus beveridgei MLTeJB.</title>
        <authorList>
            <person name="Hanson T.E."/>
            <person name="Mesa C."/>
            <person name="Basesman S.M."/>
            <person name="Oremland R.S."/>
        </authorList>
    </citation>
    <scope>NUCLEOTIDE SEQUENCE [LARGE SCALE GENOMIC DNA]</scope>
    <source>
        <strain evidence="10 11">MLTeJB</strain>
    </source>
</reference>
<dbReference type="Pfam" id="PF13685">
    <property type="entry name" value="Fe-ADH_2"/>
    <property type="match status" value="1"/>
</dbReference>
<keyword evidence="5 10" id="KW-0560">Oxidoreductase</keyword>
<evidence type="ECO:0000256" key="1">
    <source>
        <dbReference type="ARBA" id="ARBA00022490"/>
    </source>
</evidence>
<evidence type="ECO:0000256" key="5">
    <source>
        <dbReference type="ARBA" id="ARBA00023002"/>
    </source>
</evidence>
<evidence type="ECO:0000256" key="4">
    <source>
        <dbReference type="ARBA" id="ARBA00022857"/>
    </source>
</evidence>
<keyword evidence="3" id="KW-0479">Metal-binding</keyword>
<accession>A0A1D7QZ86</accession>
<proteinExistence type="predicted"/>
<evidence type="ECO:0000256" key="3">
    <source>
        <dbReference type="ARBA" id="ARBA00022723"/>
    </source>
</evidence>
<keyword evidence="4" id="KW-0521">NADP</keyword>
<evidence type="ECO:0000313" key="10">
    <source>
        <dbReference type="EMBL" id="AOM84318.1"/>
    </source>
</evidence>
<protein>
    <submittedName>
        <fullName evidence="10">Glycerol-1-phosphate dehydrogenase [NAD(P)+]</fullName>
        <ecNumber evidence="10">1.1.1.261</ecNumber>
    </submittedName>
</protein>